<evidence type="ECO:0000256" key="6">
    <source>
        <dbReference type="PROSITE-ProRule" id="PRU00221"/>
    </source>
</evidence>
<evidence type="ECO:0000256" key="4">
    <source>
        <dbReference type="ARBA" id="ARBA00023015"/>
    </source>
</evidence>
<name>A0A4S8MWJ6_DENBC</name>
<dbReference type="PROSITE" id="PS00678">
    <property type="entry name" value="WD_REPEATS_1"/>
    <property type="match status" value="1"/>
</dbReference>
<feature type="repeat" description="WD" evidence="6">
    <location>
        <begin position="230"/>
        <end position="271"/>
    </location>
</feature>
<dbReference type="PROSITE" id="PS50082">
    <property type="entry name" value="WD_REPEATS_2"/>
    <property type="match status" value="1"/>
</dbReference>
<proteinExistence type="inferred from homology"/>
<dbReference type="EMBL" id="ML179037">
    <property type="protein sequence ID" value="THV07723.1"/>
    <property type="molecule type" value="Genomic_DNA"/>
</dbReference>
<dbReference type="InterPro" id="IPR015943">
    <property type="entry name" value="WD40/YVTN_repeat-like_dom_sf"/>
</dbReference>
<dbReference type="SUPFAM" id="SSF50978">
    <property type="entry name" value="WD40 repeat-like"/>
    <property type="match status" value="1"/>
</dbReference>
<gene>
    <name evidence="7" type="ORF">K435DRAFT_833554</name>
</gene>
<dbReference type="AlphaFoldDB" id="A0A4S8MWJ6"/>
<dbReference type="InterPro" id="IPR001680">
    <property type="entry name" value="WD40_rpt"/>
</dbReference>
<dbReference type="InterPro" id="IPR019775">
    <property type="entry name" value="WD40_repeat_CS"/>
</dbReference>
<keyword evidence="2 6" id="KW-0853">WD repeat</keyword>
<dbReference type="PANTHER" id="PTHR10253">
    <property type="entry name" value="POLYCOMB PROTEIN"/>
    <property type="match status" value="1"/>
</dbReference>
<protein>
    <submittedName>
        <fullName evidence="7">WD40 repeat-like protein</fullName>
    </submittedName>
</protein>
<accession>A0A4S8MWJ6</accession>
<dbReference type="InterPro" id="IPR051243">
    <property type="entry name" value="PcG_WD-repeat"/>
</dbReference>
<dbReference type="PROSITE" id="PS50294">
    <property type="entry name" value="WD_REPEATS_REGION"/>
    <property type="match status" value="1"/>
</dbReference>
<dbReference type="Proteomes" id="UP000297245">
    <property type="component" value="Unassembled WGS sequence"/>
</dbReference>
<dbReference type="OrthoDB" id="7318948at2759"/>
<organism evidence="7 8">
    <name type="scientific">Dendrothele bispora (strain CBS 962.96)</name>
    <dbReference type="NCBI Taxonomy" id="1314807"/>
    <lineage>
        <taxon>Eukaryota</taxon>
        <taxon>Fungi</taxon>
        <taxon>Dikarya</taxon>
        <taxon>Basidiomycota</taxon>
        <taxon>Agaricomycotina</taxon>
        <taxon>Agaricomycetes</taxon>
        <taxon>Agaricomycetidae</taxon>
        <taxon>Agaricales</taxon>
        <taxon>Agaricales incertae sedis</taxon>
        <taxon>Dendrothele</taxon>
    </lineage>
</organism>
<keyword evidence="3" id="KW-0677">Repeat</keyword>
<sequence>MNEPWYRSPTLPLLLRRKFSSNFSNRFRSLALFPWNSRSSLWHDLGDIPIDSESWNAMINEYTGLLAAASDRCVLLISSTRKSETPIKIEIPEQTTRVTPTDKTCVAWALSPEKPYNPLLLISFTKLLYIYDVRSKQICGCLRGHGGNITSINVHPIHPHIFCTTSRDFSTRIYRLSERPKEHPANLPWPADRRLNTRTNLAGPAHGLDMSGEEGWGMGRCVVVLVGGLSGGHNAEVLGAAFHIHLPLLATCGMDRAVKIWNVPSSQNGRLVREDKPLFSTTLIHKARVLSVTWLSDDTLLTHGAPAIMRSDYTDTSTVSESSFGEPTTRSDPLEPGTVVLWRWLGLDRFFPPGWELQTRFVGCASDYQDSSSFRIIASYFLPAQETQYDTVHMNVTLDTLDPLILYLTPASTTINIKNVTHFEPRPLPDPELRPSSSENLRQVLAKMNRRMRLLDDPNDPQGWKIVLENKYRASSVEGGENDEVIESCIACMGGSVVIAGGSRGSIWIWS</sequence>
<comment type="similarity">
    <text evidence="1">Belongs to the WD repeat ESC family.</text>
</comment>
<evidence type="ECO:0000256" key="3">
    <source>
        <dbReference type="ARBA" id="ARBA00022737"/>
    </source>
</evidence>
<keyword evidence="5" id="KW-0804">Transcription</keyword>
<reference evidence="7 8" key="1">
    <citation type="journal article" date="2019" name="Nat. Ecol. Evol.">
        <title>Megaphylogeny resolves global patterns of mushroom evolution.</title>
        <authorList>
            <person name="Varga T."/>
            <person name="Krizsan K."/>
            <person name="Foldi C."/>
            <person name="Dima B."/>
            <person name="Sanchez-Garcia M."/>
            <person name="Sanchez-Ramirez S."/>
            <person name="Szollosi G.J."/>
            <person name="Szarkandi J.G."/>
            <person name="Papp V."/>
            <person name="Albert L."/>
            <person name="Andreopoulos W."/>
            <person name="Angelini C."/>
            <person name="Antonin V."/>
            <person name="Barry K.W."/>
            <person name="Bougher N.L."/>
            <person name="Buchanan P."/>
            <person name="Buyck B."/>
            <person name="Bense V."/>
            <person name="Catcheside P."/>
            <person name="Chovatia M."/>
            <person name="Cooper J."/>
            <person name="Damon W."/>
            <person name="Desjardin D."/>
            <person name="Finy P."/>
            <person name="Geml J."/>
            <person name="Haridas S."/>
            <person name="Hughes K."/>
            <person name="Justo A."/>
            <person name="Karasinski D."/>
            <person name="Kautmanova I."/>
            <person name="Kiss B."/>
            <person name="Kocsube S."/>
            <person name="Kotiranta H."/>
            <person name="LaButti K.M."/>
            <person name="Lechner B.E."/>
            <person name="Liimatainen K."/>
            <person name="Lipzen A."/>
            <person name="Lukacs Z."/>
            <person name="Mihaltcheva S."/>
            <person name="Morgado L.N."/>
            <person name="Niskanen T."/>
            <person name="Noordeloos M.E."/>
            <person name="Ohm R.A."/>
            <person name="Ortiz-Santana B."/>
            <person name="Ovrebo C."/>
            <person name="Racz N."/>
            <person name="Riley R."/>
            <person name="Savchenko A."/>
            <person name="Shiryaev A."/>
            <person name="Soop K."/>
            <person name="Spirin V."/>
            <person name="Szebenyi C."/>
            <person name="Tomsovsky M."/>
            <person name="Tulloss R.E."/>
            <person name="Uehling J."/>
            <person name="Grigoriev I.V."/>
            <person name="Vagvolgyi C."/>
            <person name="Papp T."/>
            <person name="Martin F.M."/>
            <person name="Miettinen O."/>
            <person name="Hibbett D.S."/>
            <person name="Nagy L.G."/>
        </authorList>
    </citation>
    <scope>NUCLEOTIDE SEQUENCE [LARGE SCALE GENOMIC DNA]</scope>
    <source>
        <strain evidence="7 8">CBS 962.96</strain>
    </source>
</reference>
<evidence type="ECO:0000256" key="1">
    <source>
        <dbReference type="ARBA" id="ARBA00008075"/>
    </source>
</evidence>
<dbReference type="SMART" id="SM00320">
    <property type="entry name" value="WD40"/>
    <property type="match status" value="3"/>
</dbReference>
<evidence type="ECO:0000313" key="7">
    <source>
        <dbReference type="EMBL" id="THV07723.1"/>
    </source>
</evidence>
<dbReference type="Gene3D" id="2.130.10.10">
    <property type="entry name" value="YVTN repeat-like/Quinoprotein amine dehydrogenase"/>
    <property type="match status" value="1"/>
</dbReference>
<evidence type="ECO:0000256" key="5">
    <source>
        <dbReference type="ARBA" id="ARBA00023163"/>
    </source>
</evidence>
<keyword evidence="4" id="KW-0805">Transcription regulation</keyword>
<keyword evidence="8" id="KW-1185">Reference proteome</keyword>
<dbReference type="InterPro" id="IPR036322">
    <property type="entry name" value="WD40_repeat_dom_sf"/>
</dbReference>
<evidence type="ECO:0000256" key="2">
    <source>
        <dbReference type="ARBA" id="ARBA00022574"/>
    </source>
</evidence>
<dbReference type="Pfam" id="PF00400">
    <property type="entry name" value="WD40"/>
    <property type="match status" value="2"/>
</dbReference>
<evidence type="ECO:0000313" key="8">
    <source>
        <dbReference type="Proteomes" id="UP000297245"/>
    </source>
</evidence>